<keyword evidence="3" id="KW-1185">Reference proteome</keyword>
<dbReference type="AlphaFoldDB" id="A0A9N9X996"/>
<dbReference type="Pfam" id="PF05699">
    <property type="entry name" value="Dimer_Tnp_hAT"/>
    <property type="match status" value="1"/>
</dbReference>
<dbReference type="PANTHER" id="PTHR46289:SF14">
    <property type="entry name" value="DUF4371 DOMAIN-CONTAINING PROTEIN"/>
    <property type="match status" value="1"/>
</dbReference>
<protein>
    <recommendedName>
        <fullName evidence="1">HAT C-terminal dimerisation domain-containing protein</fullName>
    </recommendedName>
</protein>
<dbReference type="InterPro" id="IPR052958">
    <property type="entry name" value="IFN-induced_PKR_regulator"/>
</dbReference>
<dbReference type="InterPro" id="IPR008906">
    <property type="entry name" value="HATC_C_dom"/>
</dbReference>
<organism evidence="2 3">
    <name type="scientific">Diabrotica balteata</name>
    <name type="common">Banded cucumber beetle</name>
    <dbReference type="NCBI Taxonomy" id="107213"/>
    <lineage>
        <taxon>Eukaryota</taxon>
        <taxon>Metazoa</taxon>
        <taxon>Ecdysozoa</taxon>
        <taxon>Arthropoda</taxon>
        <taxon>Hexapoda</taxon>
        <taxon>Insecta</taxon>
        <taxon>Pterygota</taxon>
        <taxon>Neoptera</taxon>
        <taxon>Endopterygota</taxon>
        <taxon>Coleoptera</taxon>
        <taxon>Polyphaga</taxon>
        <taxon>Cucujiformia</taxon>
        <taxon>Chrysomeloidea</taxon>
        <taxon>Chrysomelidae</taxon>
        <taxon>Galerucinae</taxon>
        <taxon>Diabroticina</taxon>
        <taxon>Diabroticites</taxon>
        <taxon>Diabrotica</taxon>
    </lineage>
</organism>
<evidence type="ECO:0000313" key="2">
    <source>
        <dbReference type="EMBL" id="CAG9829892.1"/>
    </source>
</evidence>
<proteinExistence type="predicted"/>
<accession>A0A9N9X996</accession>
<feature type="domain" description="HAT C-terminal dimerisation" evidence="1">
    <location>
        <begin position="142"/>
        <end position="202"/>
    </location>
</feature>
<dbReference type="EMBL" id="OU898277">
    <property type="protein sequence ID" value="CAG9829892.1"/>
    <property type="molecule type" value="Genomic_DNA"/>
</dbReference>
<evidence type="ECO:0000259" key="1">
    <source>
        <dbReference type="Pfam" id="PF05699"/>
    </source>
</evidence>
<reference evidence="2" key="1">
    <citation type="submission" date="2022-01" db="EMBL/GenBank/DDBJ databases">
        <authorList>
            <person name="King R."/>
        </authorList>
    </citation>
    <scope>NUCLEOTIDE SEQUENCE</scope>
</reference>
<evidence type="ECO:0000313" key="3">
    <source>
        <dbReference type="Proteomes" id="UP001153709"/>
    </source>
</evidence>
<dbReference type="PANTHER" id="PTHR46289">
    <property type="entry name" value="52 KDA REPRESSOR OF THE INHIBITOR OF THE PROTEIN KINASE-LIKE PROTEIN-RELATED"/>
    <property type="match status" value="1"/>
</dbReference>
<dbReference type="Proteomes" id="UP001153709">
    <property type="component" value="Chromosome 2"/>
</dbReference>
<dbReference type="OrthoDB" id="6621209at2759"/>
<sequence>MSVLVKVAERLENLNIDLCLPRVNKFMKNRPNPDIHSSTEYFRITIYIPLLESIISDIECRFQQETMDVFNLQICVLAILIHLNGDDIHSAVEILIAKYGSLFETVRDVLKSTFLAELHLLKMRWKHSKESEIPSDDLNALIQCDEMMYPIINKILKILCTLPVSIASEERSFSGLRRLKSWLRANMSEERLTGLALMHFHKDIVFNEDNIIERFAKSGVSRNIEFVM</sequence>
<name>A0A9N9X996_DIABA</name>
<gene>
    <name evidence="2" type="ORF">DIABBA_LOCUS3647</name>
</gene>
<dbReference type="GO" id="GO:0046983">
    <property type="term" value="F:protein dimerization activity"/>
    <property type="evidence" value="ECO:0007669"/>
    <property type="project" value="InterPro"/>
</dbReference>